<dbReference type="PROSITE" id="PS00078">
    <property type="entry name" value="COX2"/>
    <property type="match status" value="1"/>
</dbReference>
<dbReference type="PROSITE" id="PS50857">
    <property type="entry name" value="COX2_CUA"/>
    <property type="match status" value="1"/>
</dbReference>
<dbReference type="InterPro" id="IPR008972">
    <property type="entry name" value="Cupredoxin"/>
</dbReference>
<dbReference type="EMBL" id="CP093313">
    <property type="protein sequence ID" value="UWZ82263.1"/>
    <property type="molecule type" value="Genomic_DNA"/>
</dbReference>
<keyword evidence="3" id="KW-0186">Copper</keyword>
<dbReference type="KEGG" id="orp:MOP44_16970"/>
<dbReference type="GO" id="GO:0004129">
    <property type="term" value="F:cytochrome-c oxidase activity"/>
    <property type="evidence" value="ECO:0007669"/>
    <property type="project" value="InterPro"/>
</dbReference>
<feature type="domain" description="Cytochrome oxidase subunit II copper A binding" evidence="4">
    <location>
        <begin position="34"/>
        <end position="126"/>
    </location>
</feature>
<dbReference type="SUPFAM" id="SSF49503">
    <property type="entry name" value="Cupredoxins"/>
    <property type="match status" value="1"/>
</dbReference>
<reference evidence="5" key="1">
    <citation type="submission" date="2021-04" db="EMBL/GenBank/DDBJ databases">
        <title>Phylogenetic analysis of Acidobacteriaceae.</title>
        <authorList>
            <person name="Qiu L."/>
            <person name="Zhang Q."/>
        </authorList>
    </citation>
    <scope>NUCLEOTIDE SEQUENCE</scope>
    <source>
        <strain evidence="5">DSM 25168</strain>
    </source>
</reference>
<dbReference type="GO" id="GO:0030313">
    <property type="term" value="C:cell envelope"/>
    <property type="evidence" value="ECO:0007669"/>
    <property type="project" value="UniProtKB-SubCell"/>
</dbReference>
<evidence type="ECO:0000256" key="3">
    <source>
        <dbReference type="ARBA" id="ARBA00023008"/>
    </source>
</evidence>
<dbReference type="InterPro" id="IPR051403">
    <property type="entry name" value="NosZ/Cyto_c_oxidase_sub2"/>
</dbReference>
<evidence type="ECO:0000313" key="6">
    <source>
        <dbReference type="Proteomes" id="UP001059380"/>
    </source>
</evidence>
<dbReference type="InterPro" id="IPR001505">
    <property type="entry name" value="Copper_CuA"/>
</dbReference>
<dbReference type="AlphaFoldDB" id="A0A9J7BHS3"/>
<protein>
    <submittedName>
        <fullName evidence="5">Cupredoxin domain-containing protein</fullName>
    </submittedName>
</protein>
<gene>
    <name evidence="5" type="ORF">MOP44_16970</name>
</gene>
<dbReference type="Gene3D" id="2.60.40.420">
    <property type="entry name" value="Cupredoxins - blue copper proteins"/>
    <property type="match status" value="1"/>
</dbReference>
<sequence length="126" mass="13567">MKKLSIIFVITATFVVQGIRVQSEPVAASASVATSARRVEVTAKRYAFDPAVITLKKGEPVVLVLKSVDVQHGLRFRELNVEVKVPKGGTAQVQFTPDKTGDFVGHCFVFCGEGHGTMALTLHVVS</sequence>
<dbReference type="InterPro" id="IPR028096">
    <property type="entry name" value="EfeO_Cupredoxin"/>
</dbReference>
<comment type="subcellular location">
    <subcellularLocation>
        <location evidence="1">Cell envelope</location>
    </subcellularLocation>
</comment>
<evidence type="ECO:0000313" key="5">
    <source>
        <dbReference type="EMBL" id="UWZ82263.1"/>
    </source>
</evidence>
<proteinExistence type="predicted"/>
<keyword evidence="2" id="KW-0479">Metal-binding</keyword>
<keyword evidence="6" id="KW-1185">Reference proteome</keyword>
<evidence type="ECO:0000259" key="4">
    <source>
        <dbReference type="PROSITE" id="PS50857"/>
    </source>
</evidence>
<accession>A0A9J7BHS3</accession>
<dbReference type="GO" id="GO:0016020">
    <property type="term" value="C:membrane"/>
    <property type="evidence" value="ECO:0007669"/>
    <property type="project" value="InterPro"/>
</dbReference>
<evidence type="ECO:0000256" key="1">
    <source>
        <dbReference type="ARBA" id="ARBA00004196"/>
    </source>
</evidence>
<dbReference type="RefSeq" id="WP_260791419.1">
    <property type="nucleotide sequence ID" value="NZ_CP093313.1"/>
</dbReference>
<dbReference type="PANTHER" id="PTHR42838">
    <property type="entry name" value="CYTOCHROME C OXIDASE SUBUNIT II"/>
    <property type="match status" value="1"/>
</dbReference>
<dbReference type="Proteomes" id="UP001059380">
    <property type="component" value="Chromosome"/>
</dbReference>
<name>A0A9J7BHS3_9BACT</name>
<dbReference type="Pfam" id="PF13473">
    <property type="entry name" value="Cupredoxin_1"/>
    <property type="match status" value="1"/>
</dbReference>
<dbReference type="InterPro" id="IPR002429">
    <property type="entry name" value="CcO_II-like_C"/>
</dbReference>
<dbReference type="GO" id="GO:0005507">
    <property type="term" value="F:copper ion binding"/>
    <property type="evidence" value="ECO:0007669"/>
    <property type="project" value="InterPro"/>
</dbReference>
<dbReference type="PANTHER" id="PTHR42838:SF2">
    <property type="entry name" value="NITROUS-OXIDE REDUCTASE"/>
    <property type="match status" value="1"/>
</dbReference>
<organism evidence="5 6">
    <name type="scientific">Occallatibacter riparius</name>
    <dbReference type="NCBI Taxonomy" id="1002689"/>
    <lineage>
        <taxon>Bacteria</taxon>
        <taxon>Pseudomonadati</taxon>
        <taxon>Acidobacteriota</taxon>
        <taxon>Terriglobia</taxon>
        <taxon>Terriglobales</taxon>
        <taxon>Acidobacteriaceae</taxon>
        <taxon>Occallatibacter</taxon>
    </lineage>
</organism>
<evidence type="ECO:0000256" key="2">
    <source>
        <dbReference type="ARBA" id="ARBA00022723"/>
    </source>
</evidence>